<protein>
    <submittedName>
        <fullName evidence="1">Uncharacterized protein</fullName>
    </submittedName>
</protein>
<gene>
    <name evidence="1" type="ORF">WN51_12343</name>
</gene>
<reference evidence="1 2" key="1">
    <citation type="submission" date="2015-07" db="EMBL/GenBank/DDBJ databases">
        <title>The genome of Melipona quadrifasciata.</title>
        <authorList>
            <person name="Pan H."/>
            <person name="Kapheim K."/>
        </authorList>
    </citation>
    <scope>NUCLEOTIDE SEQUENCE [LARGE SCALE GENOMIC DNA]</scope>
    <source>
        <strain evidence="1">0111107301</strain>
        <tissue evidence="1">Whole body</tissue>
    </source>
</reference>
<proteinExistence type="predicted"/>
<evidence type="ECO:0000313" key="2">
    <source>
        <dbReference type="Proteomes" id="UP000053105"/>
    </source>
</evidence>
<accession>A0A0M9A4R4</accession>
<name>A0A0M9A4R4_9HYME</name>
<sequence>GKEQDYGFGGGVVGVVREGDVLATIVGLAGCCNGRNADPKLGFNWNATHGFGQ</sequence>
<organism evidence="1 2">
    <name type="scientific">Melipona quadrifasciata</name>
    <dbReference type="NCBI Taxonomy" id="166423"/>
    <lineage>
        <taxon>Eukaryota</taxon>
        <taxon>Metazoa</taxon>
        <taxon>Ecdysozoa</taxon>
        <taxon>Arthropoda</taxon>
        <taxon>Hexapoda</taxon>
        <taxon>Insecta</taxon>
        <taxon>Pterygota</taxon>
        <taxon>Neoptera</taxon>
        <taxon>Endopterygota</taxon>
        <taxon>Hymenoptera</taxon>
        <taxon>Apocrita</taxon>
        <taxon>Aculeata</taxon>
        <taxon>Apoidea</taxon>
        <taxon>Anthophila</taxon>
        <taxon>Apidae</taxon>
        <taxon>Melipona</taxon>
    </lineage>
</organism>
<dbReference type="Proteomes" id="UP000053105">
    <property type="component" value="Unassembled WGS sequence"/>
</dbReference>
<feature type="non-terminal residue" evidence="1">
    <location>
        <position position="1"/>
    </location>
</feature>
<evidence type="ECO:0000313" key="1">
    <source>
        <dbReference type="EMBL" id="KOX75913.1"/>
    </source>
</evidence>
<dbReference type="EMBL" id="KQ435756">
    <property type="protein sequence ID" value="KOX75913.1"/>
    <property type="molecule type" value="Genomic_DNA"/>
</dbReference>
<dbReference type="AlphaFoldDB" id="A0A0M9A4R4"/>
<keyword evidence="2" id="KW-1185">Reference proteome</keyword>